<reference evidence="1 2" key="1">
    <citation type="journal article" date="2022" name="bioRxiv">
        <title>Genomics of Preaxostyla Flagellates Illuminates Evolutionary Transitions and the Path Towards Mitochondrial Loss.</title>
        <authorList>
            <person name="Novak L.V.F."/>
            <person name="Treitli S.C."/>
            <person name="Pyrih J."/>
            <person name="Halakuc P."/>
            <person name="Pipaliya S.V."/>
            <person name="Vacek V."/>
            <person name="Brzon O."/>
            <person name="Soukal P."/>
            <person name="Eme L."/>
            <person name="Dacks J.B."/>
            <person name="Karnkowska A."/>
            <person name="Elias M."/>
            <person name="Hampl V."/>
        </authorList>
    </citation>
    <scope>NUCLEOTIDE SEQUENCE [LARGE SCALE GENOMIC DNA]</scope>
    <source>
        <strain evidence="1">NAU3</strain>
        <tissue evidence="1">Gut</tissue>
    </source>
</reference>
<keyword evidence="2" id="KW-1185">Reference proteome</keyword>
<accession>A0ABQ9WUG1</accession>
<organism evidence="1 2">
    <name type="scientific">Blattamonas nauphoetae</name>
    <dbReference type="NCBI Taxonomy" id="2049346"/>
    <lineage>
        <taxon>Eukaryota</taxon>
        <taxon>Metamonada</taxon>
        <taxon>Preaxostyla</taxon>
        <taxon>Oxymonadida</taxon>
        <taxon>Blattamonas</taxon>
    </lineage>
</organism>
<dbReference type="Proteomes" id="UP001281761">
    <property type="component" value="Unassembled WGS sequence"/>
</dbReference>
<dbReference type="EMBL" id="JARBJD010000360">
    <property type="protein sequence ID" value="KAK2943146.1"/>
    <property type="molecule type" value="Genomic_DNA"/>
</dbReference>
<sequence length="78" mass="9036">MSTLHNDFFFIWDNCCILIQNAVEMVLELSVVVPSVRRMNQRIRDALNVSEKMNEELAAPENSLFGKLHQRQAKECDV</sequence>
<proteinExistence type="predicted"/>
<comment type="caution">
    <text evidence="1">The sequence shown here is derived from an EMBL/GenBank/DDBJ whole genome shotgun (WGS) entry which is preliminary data.</text>
</comment>
<name>A0ABQ9WUG1_9EUKA</name>
<evidence type="ECO:0000313" key="2">
    <source>
        <dbReference type="Proteomes" id="UP001281761"/>
    </source>
</evidence>
<protein>
    <submittedName>
        <fullName evidence="1">Uncharacterized protein</fullName>
    </submittedName>
</protein>
<evidence type="ECO:0000313" key="1">
    <source>
        <dbReference type="EMBL" id="KAK2943146.1"/>
    </source>
</evidence>
<gene>
    <name evidence="1" type="ORF">BLNAU_21937</name>
</gene>